<gene>
    <name evidence="1" type="ORF">DSO57_1026394</name>
</gene>
<keyword evidence="2" id="KW-1185">Reference proteome</keyword>
<comment type="caution">
    <text evidence="1">The sequence shown here is derived from an EMBL/GenBank/DDBJ whole genome shotgun (WGS) entry which is preliminary data.</text>
</comment>
<name>A0ACC2TD82_9FUNG</name>
<sequence length="121" mass="13413">MFGLACIAKSVFTRNAVTGGYLSGFSRAVTPSYSITTQNGSNSINSIFQSAYMQIRTMVYKLKTHKGSAKRFKKTKNGYKRGQAGKNHLNAIMSGERRGRLRGTVQVTNTQAKLLNRMLQN</sequence>
<dbReference type="EMBL" id="QTSX02002994">
    <property type="protein sequence ID" value="KAJ9072539.1"/>
    <property type="molecule type" value="Genomic_DNA"/>
</dbReference>
<protein>
    <submittedName>
        <fullName evidence="1">Uncharacterized protein</fullName>
    </submittedName>
</protein>
<reference evidence="1" key="1">
    <citation type="submission" date="2022-04" db="EMBL/GenBank/DDBJ databases">
        <title>Genome of the entomopathogenic fungus Entomophthora muscae.</title>
        <authorList>
            <person name="Elya C."/>
            <person name="Lovett B.R."/>
            <person name="Lee E."/>
            <person name="Macias A.M."/>
            <person name="Hajek A.E."/>
            <person name="De Bivort B.L."/>
            <person name="Kasson M.T."/>
            <person name="De Fine Licht H.H."/>
            <person name="Stajich J.E."/>
        </authorList>
    </citation>
    <scope>NUCLEOTIDE SEQUENCE</scope>
    <source>
        <strain evidence="1">Berkeley</strain>
    </source>
</reference>
<evidence type="ECO:0000313" key="2">
    <source>
        <dbReference type="Proteomes" id="UP001165960"/>
    </source>
</evidence>
<proteinExistence type="predicted"/>
<dbReference type="Proteomes" id="UP001165960">
    <property type="component" value="Unassembled WGS sequence"/>
</dbReference>
<accession>A0ACC2TD82</accession>
<evidence type="ECO:0000313" key="1">
    <source>
        <dbReference type="EMBL" id="KAJ9072539.1"/>
    </source>
</evidence>
<organism evidence="1 2">
    <name type="scientific">Entomophthora muscae</name>
    <dbReference type="NCBI Taxonomy" id="34485"/>
    <lineage>
        <taxon>Eukaryota</taxon>
        <taxon>Fungi</taxon>
        <taxon>Fungi incertae sedis</taxon>
        <taxon>Zoopagomycota</taxon>
        <taxon>Entomophthoromycotina</taxon>
        <taxon>Entomophthoromycetes</taxon>
        <taxon>Entomophthorales</taxon>
        <taxon>Entomophthoraceae</taxon>
        <taxon>Entomophthora</taxon>
    </lineage>
</organism>